<dbReference type="Proteomes" id="UP000054032">
    <property type="component" value="Unassembled WGS sequence"/>
</dbReference>
<dbReference type="PANTHER" id="PTHR40788">
    <property type="entry name" value="CLR5 DOMAIN-CONTAINING PROTEIN-RELATED"/>
    <property type="match status" value="1"/>
</dbReference>
<protein>
    <recommendedName>
        <fullName evidence="3">Clr5 domain-containing protein</fullName>
    </recommendedName>
</protein>
<dbReference type="eggNOG" id="ENOG502QUCG">
    <property type="taxonomic scope" value="Eukaryota"/>
</dbReference>
<evidence type="ECO:0008006" key="3">
    <source>
        <dbReference type="Google" id="ProtNLM"/>
    </source>
</evidence>
<sequence length="805" mass="92893">MEIRNFFKQLPGGIPKPITFLTPKDVEKEARARAARLFQYRDLLEKIVERHEETIRTRWGKKTRSQKRKVLLEAWPGMSSEHRPDVAAWRKNSTSDMKEAYMWPYINLEDLTKTKTLLIMLHYRGRNQPHEFVRSDLEHASLGEASGATMPGFLDEYTMLFADRKTPKSYGKLISWDDDDAAFESMTNGIGMHPGHGLQALEIQERIWSFLVKCCQILLQDIQSMTKSPVLPNPGPPITQDLDIASLQIKSFEAPYRTPAHLDFARLKTLASEERNWREDHLWSLREDPSYFAEMMHEQAEHRPEMLLDILRNEHPLLKEPGRPLFWNRVIGNVVIQAYFGFATFDEVLKQINNVATIYEKRKATLKPDEDLPVDLLSAFQHLRFLLGAARTDIVNCLKIELFASPPLCPFCRREPYDSKSDVIRSAYCPPRQEHAVHRLMSLFDILFDDQQLFVFGLHTVTDEIERLTAKDPAVAALLTPRIASRLSSLSVVSECLQQIHFFQPWARKIEDDMDFKARELQKQYNKTFKGWLPILNAKFEGSQIYQYADPTDGKFDYPMDRRQSKQNVEKMRKSEANLDILWKAVDRHYKSKSANSQHDMVAHMLRDNRKIRRTPVWVEPGKKKRKKKSVTIVEPPMVHRYRPSSSVYQEFSKPITGDFVDVALDEPSVESKTDRDVALGSKAETPISAPHEEAGEHPETFAVDKRSHRAFGTISHSPSDPNQPGEVPWTDFMHAMGSMGFSAEKPHGLTWRSFVPRKNGLSAEKSMRFHEPHVSSDMPFLWARRLQQRLARAYGWVGGVFKAA</sequence>
<dbReference type="STRING" id="930090.W6Z7C0"/>
<dbReference type="HOGENOM" id="CLU_019062_0_0_1"/>
<proteinExistence type="predicted"/>
<dbReference type="EMBL" id="KI964028">
    <property type="protein sequence ID" value="EUC43469.1"/>
    <property type="molecule type" value="Genomic_DNA"/>
</dbReference>
<dbReference type="AlphaFoldDB" id="W6Z7C0"/>
<reference evidence="1 2" key="1">
    <citation type="journal article" date="2013" name="PLoS Genet.">
        <title>Comparative genome structure, secondary metabolite, and effector coding capacity across Cochliobolus pathogens.</title>
        <authorList>
            <person name="Condon B.J."/>
            <person name="Leng Y."/>
            <person name="Wu D."/>
            <person name="Bushley K.E."/>
            <person name="Ohm R.A."/>
            <person name="Otillar R."/>
            <person name="Martin J."/>
            <person name="Schackwitz W."/>
            <person name="Grimwood J."/>
            <person name="MohdZainudin N."/>
            <person name="Xue C."/>
            <person name="Wang R."/>
            <person name="Manning V.A."/>
            <person name="Dhillon B."/>
            <person name="Tu Z.J."/>
            <person name="Steffenson B.J."/>
            <person name="Salamov A."/>
            <person name="Sun H."/>
            <person name="Lowry S."/>
            <person name="LaButti K."/>
            <person name="Han J."/>
            <person name="Copeland A."/>
            <person name="Lindquist E."/>
            <person name="Barry K."/>
            <person name="Schmutz J."/>
            <person name="Baker S.E."/>
            <person name="Ciuffetti L.M."/>
            <person name="Grigoriev I.V."/>
            <person name="Zhong S."/>
            <person name="Turgeon B.G."/>
        </authorList>
    </citation>
    <scope>NUCLEOTIDE SEQUENCE [LARGE SCALE GENOMIC DNA]</scope>
    <source>
        <strain evidence="1 2">ATCC 44560</strain>
    </source>
</reference>
<name>W6Z7C0_COCMI</name>
<organism evidence="1 2">
    <name type="scientific">Bipolaris oryzae ATCC 44560</name>
    <dbReference type="NCBI Taxonomy" id="930090"/>
    <lineage>
        <taxon>Eukaryota</taxon>
        <taxon>Fungi</taxon>
        <taxon>Dikarya</taxon>
        <taxon>Ascomycota</taxon>
        <taxon>Pezizomycotina</taxon>
        <taxon>Dothideomycetes</taxon>
        <taxon>Pleosporomycetidae</taxon>
        <taxon>Pleosporales</taxon>
        <taxon>Pleosporineae</taxon>
        <taxon>Pleosporaceae</taxon>
        <taxon>Bipolaris</taxon>
    </lineage>
</organism>
<keyword evidence="2" id="KW-1185">Reference proteome</keyword>
<dbReference type="PANTHER" id="PTHR40788:SF2">
    <property type="entry name" value="CLR5 DOMAIN-CONTAINING PROTEIN"/>
    <property type="match status" value="1"/>
</dbReference>
<dbReference type="KEGG" id="bor:COCMIDRAFT_7099"/>
<evidence type="ECO:0000313" key="1">
    <source>
        <dbReference type="EMBL" id="EUC43469.1"/>
    </source>
</evidence>
<dbReference type="OrthoDB" id="2922289at2759"/>
<dbReference type="RefSeq" id="XP_007690001.1">
    <property type="nucleotide sequence ID" value="XM_007691811.1"/>
</dbReference>
<accession>W6Z7C0</accession>
<evidence type="ECO:0000313" key="2">
    <source>
        <dbReference type="Proteomes" id="UP000054032"/>
    </source>
</evidence>
<dbReference type="GeneID" id="19125174"/>
<gene>
    <name evidence="1" type="ORF">COCMIDRAFT_7099</name>
</gene>